<evidence type="ECO:0000256" key="5">
    <source>
        <dbReference type="HAMAP-Rule" id="MF_00948"/>
    </source>
</evidence>
<dbReference type="Gene3D" id="2.30.30.30">
    <property type="match status" value="1"/>
</dbReference>
<dbReference type="PRINTS" id="PR00338">
    <property type="entry name" value="NUSGTNSCPFCT"/>
</dbReference>
<comment type="similarity">
    <text evidence="5 7">Belongs to the NusG family.</text>
</comment>
<dbReference type="SUPFAM" id="SSF50104">
    <property type="entry name" value="Translation proteins SH3-like domain"/>
    <property type="match status" value="1"/>
</dbReference>
<evidence type="ECO:0000256" key="4">
    <source>
        <dbReference type="ARBA" id="ARBA00023163"/>
    </source>
</evidence>
<keyword evidence="1 5" id="KW-0806">Transcription termination</keyword>
<dbReference type="InterPro" id="IPR006645">
    <property type="entry name" value="NGN-like_dom"/>
</dbReference>
<evidence type="ECO:0000256" key="1">
    <source>
        <dbReference type="ARBA" id="ARBA00022472"/>
    </source>
</evidence>
<dbReference type="NCBIfam" id="TIGR00922">
    <property type="entry name" value="nusG"/>
    <property type="match status" value="1"/>
</dbReference>
<comment type="function">
    <text evidence="5 7">Participates in transcription elongation, termination and antitermination.</text>
</comment>
<evidence type="ECO:0000256" key="8">
    <source>
        <dbReference type="SAM" id="MobiDB-lite"/>
    </source>
</evidence>
<evidence type="ECO:0000256" key="2">
    <source>
        <dbReference type="ARBA" id="ARBA00022814"/>
    </source>
</evidence>
<gene>
    <name evidence="5" type="primary">nusG</name>
    <name evidence="10" type="ORF">SAMN04489714_1641</name>
</gene>
<dbReference type="CDD" id="cd06091">
    <property type="entry name" value="KOW_NusG"/>
    <property type="match status" value="1"/>
</dbReference>
<keyword evidence="4 5" id="KW-0804">Transcription</keyword>
<evidence type="ECO:0000256" key="3">
    <source>
        <dbReference type="ARBA" id="ARBA00023015"/>
    </source>
</evidence>
<dbReference type="PANTHER" id="PTHR30265:SF2">
    <property type="entry name" value="TRANSCRIPTION TERMINATION_ANTITERMINATION PROTEIN NUSG"/>
    <property type="match status" value="1"/>
</dbReference>
<dbReference type="InterPro" id="IPR014722">
    <property type="entry name" value="Rib_uL2_dom2"/>
</dbReference>
<dbReference type="RefSeq" id="WP_307876267.1">
    <property type="nucleotide sequence ID" value="NZ_LT629792.1"/>
</dbReference>
<dbReference type="InterPro" id="IPR036735">
    <property type="entry name" value="NGN_dom_sf"/>
</dbReference>
<dbReference type="EMBL" id="LT629792">
    <property type="protein sequence ID" value="SDU01703.1"/>
    <property type="molecule type" value="Genomic_DNA"/>
</dbReference>
<evidence type="ECO:0000259" key="9">
    <source>
        <dbReference type="SMART" id="SM00738"/>
    </source>
</evidence>
<evidence type="ECO:0000313" key="11">
    <source>
        <dbReference type="Proteomes" id="UP000198976"/>
    </source>
</evidence>
<feature type="compositionally biased region" description="Acidic residues" evidence="8">
    <location>
        <begin position="108"/>
        <end position="129"/>
    </location>
</feature>
<keyword evidence="3 5" id="KW-0805">Transcription regulation</keyword>
<evidence type="ECO:0000256" key="7">
    <source>
        <dbReference type="RuleBase" id="RU000538"/>
    </source>
</evidence>
<dbReference type="InterPro" id="IPR047050">
    <property type="entry name" value="NGN"/>
</dbReference>
<protein>
    <recommendedName>
        <fullName evidence="5 6">Transcription termination/antitermination protein NusG</fullName>
    </recommendedName>
</protein>
<feature type="domain" description="NusG-like N-terminal" evidence="9">
    <location>
        <begin position="143"/>
        <end position="251"/>
    </location>
</feature>
<name>A0ABY0VA42_9ACTO</name>
<keyword evidence="11" id="KW-1185">Reference proteome</keyword>
<accession>A0ABY0VA42</accession>
<feature type="region of interest" description="Disordered" evidence="8">
    <location>
        <begin position="1"/>
        <end position="129"/>
    </location>
</feature>
<dbReference type="PANTHER" id="PTHR30265">
    <property type="entry name" value="RHO-INTERACTING TRANSCRIPTION TERMINATION FACTOR NUSG"/>
    <property type="match status" value="1"/>
</dbReference>
<reference evidence="10 11" key="1">
    <citation type="submission" date="2016-10" db="EMBL/GenBank/DDBJ databases">
        <authorList>
            <person name="Varghese N."/>
            <person name="Submissions S."/>
        </authorList>
    </citation>
    <scope>NUCLEOTIDE SEQUENCE [LARGE SCALE GENOMIC DNA]</scope>
    <source>
        <strain evidence="10 11">DSM 9169</strain>
    </source>
</reference>
<dbReference type="InterPro" id="IPR001062">
    <property type="entry name" value="Transcrpt_antiterm_NusG"/>
</dbReference>
<evidence type="ECO:0000256" key="6">
    <source>
        <dbReference type="NCBIfam" id="TIGR00922"/>
    </source>
</evidence>
<organism evidence="10 11">
    <name type="scientific">Schaalia radingae</name>
    <dbReference type="NCBI Taxonomy" id="131110"/>
    <lineage>
        <taxon>Bacteria</taxon>
        <taxon>Bacillati</taxon>
        <taxon>Actinomycetota</taxon>
        <taxon>Actinomycetes</taxon>
        <taxon>Actinomycetales</taxon>
        <taxon>Actinomycetaceae</taxon>
        <taxon>Schaalia</taxon>
    </lineage>
</organism>
<dbReference type="HAMAP" id="MF_00948">
    <property type="entry name" value="NusG"/>
    <property type="match status" value="1"/>
</dbReference>
<dbReference type="SUPFAM" id="SSF82679">
    <property type="entry name" value="N-utilization substance G protein NusG, N-terminal domain"/>
    <property type="match status" value="1"/>
</dbReference>
<dbReference type="InterPro" id="IPR008991">
    <property type="entry name" value="Translation_prot_SH3-like_sf"/>
</dbReference>
<dbReference type="InterPro" id="IPR043425">
    <property type="entry name" value="NusG-like"/>
</dbReference>
<evidence type="ECO:0000313" key="10">
    <source>
        <dbReference type="EMBL" id="SDU01703.1"/>
    </source>
</evidence>
<dbReference type="Pfam" id="PF02357">
    <property type="entry name" value="NusG"/>
    <property type="match status" value="1"/>
</dbReference>
<dbReference type="CDD" id="cd09891">
    <property type="entry name" value="NGN_Bact_1"/>
    <property type="match status" value="1"/>
</dbReference>
<dbReference type="Proteomes" id="UP000198976">
    <property type="component" value="Chromosome I"/>
</dbReference>
<proteinExistence type="inferred from homology"/>
<keyword evidence="2 5" id="KW-0889">Transcription antitermination</keyword>
<dbReference type="Gene3D" id="3.30.70.940">
    <property type="entry name" value="NusG, N-terminal domain"/>
    <property type="match status" value="1"/>
</dbReference>
<sequence>MSDHIENAPDADETTAVNDTHVDADSAPQFVSASESVSEGSGAQKADDAETADGVETADSTLAQEETAAVIESVAATEHGGSDADAAVAEAPAHDEVPAKDQPPSEIGDAEASEQPGDADTESAADEIEDPIEVLRGELRLLPGDWYVIHTYSGHERKVKANLEQRITSQNMEDYIYRVEVPDEYVMEFRGSQKKRVRRVRIPGYVLVCMDFTDASYRVVKETPAVTGFVGDQHNPMPLSEDEVVMMLTPNVMEEAAQENKTGPAPVQELKVSYEVGEVVTVVDGPFETMNAVISEIMPETQKLKVLVTIFERETPLELNFDQVQKIDD</sequence>
<dbReference type="SMART" id="SM00738">
    <property type="entry name" value="NGN"/>
    <property type="match status" value="1"/>
</dbReference>
<feature type="compositionally biased region" description="Low complexity" evidence="8">
    <location>
        <begin position="31"/>
        <end position="43"/>
    </location>
</feature>